<dbReference type="PANTHER" id="PTHR13230">
    <property type="entry name" value="GENERAL TRANSCRIPTION FACTOR IIIC, POLYPEPTIDE 5"/>
    <property type="match status" value="1"/>
</dbReference>
<dbReference type="EMBL" id="JAOPGA020000123">
    <property type="protein sequence ID" value="KAL0476943.1"/>
    <property type="molecule type" value="Genomic_DNA"/>
</dbReference>
<dbReference type="GO" id="GO:0000127">
    <property type="term" value="C:transcription factor TFIIIC complex"/>
    <property type="evidence" value="ECO:0007669"/>
    <property type="project" value="InterPro"/>
</dbReference>
<reference evidence="7 8" key="1">
    <citation type="submission" date="2024-03" db="EMBL/GenBank/DDBJ databases">
        <title>The Acrasis kona genome and developmental transcriptomes reveal deep origins of eukaryotic multicellular pathways.</title>
        <authorList>
            <person name="Sheikh S."/>
            <person name="Fu C.-J."/>
            <person name="Brown M.W."/>
            <person name="Baldauf S.L."/>
        </authorList>
    </citation>
    <scope>NUCLEOTIDE SEQUENCE [LARGE SCALE GENOMIC DNA]</scope>
    <source>
        <strain evidence="7 8">ATCC MYA-3509</strain>
    </source>
</reference>
<dbReference type="PANTHER" id="PTHR13230:SF5">
    <property type="entry name" value="GENERAL TRANSCRIPTION FACTOR 3C POLYPEPTIDE 5"/>
    <property type="match status" value="1"/>
</dbReference>
<dbReference type="AlphaFoldDB" id="A0AAW2YHY7"/>
<accession>A0AAW2YHY7</accession>
<dbReference type="InterPro" id="IPR041499">
    <property type="entry name" value="Tfc1/Sfc1_N"/>
</dbReference>
<gene>
    <name evidence="7" type="ORF">AKO1_005612</name>
</gene>
<name>A0AAW2YHY7_9EUKA</name>
<keyword evidence="2" id="KW-0238">DNA-binding</keyword>
<dbReference type="Pfam" id="PF17682">
    <property type="entry name" value="Tau95_N"/>
    <property type="match status" value="1"/>
</dbReference>
<evidence type="ECO:0000256" key="3">
    <source>
        <dbReference type="ARBA" id="ARBA00023163"/>
    </source>
</evidence>
<proteinExistence type="predicted"/>
<evidence type="ECO:0000256" key="2">
    <source>
        <dbReference type="ARBA" id="ARBA00023125"/>
    </source>
</evidence>
<comment type="subcellular location">
    <subcellularLocation>
        <location evidence="1">Nucleus</location>
    </subcellularLocation>
</comment>
<evidence type="ECO:0000313" key="8">
    <source>
        <dbReference type="Proteomes" id="UP001431209"/>
    </source>
</evidence>
<keyword evidence="8" id="KW-1185">Reference proteome</keyword>
<dbReference type="GO" id="GO:0006384">
    <property type="term" value="P:transcription initiation at RNA polymerase III promoter"/>
    <property type="evidence" value="ECO:0007669"/>
    <property type="project" value="InterPro"/>
</dbReference>
<evidence type="ECO:0000256" key="4">
    <source>
        <dbReference type="ARBA" id="ARBA00023242"/>
    </source>
</evidence>
<evidence type="ECO:0000259" key="6">
    <source>
        <dbReference type="Pfam" id="PF17682"/>
    </source>
</evidence>
<protein>
    <submittedName>
        <fullName evidence="7">General transcription factor GTF3C5</fullName>
    </submittedName>
</protein>
<evidence type="ECO:0000313" key="7">
    <source>
        <dbReference type="EMBL" id="KAL0476943.1"/>
    </source>
</evidence>
<dbReference type="GO" id="GO:0001002">
    <property type="term" value="F:RNA polymerase III type 1 promoter sequence-specific DNA binding"/>
    <property type="evidence" value="ECO:0007669"/>
    <property type="project" value="TreeGrafter"/>
</dbReference>
<evidence type="ECO:0000256" key="1">
    <source>
        <dbReference type="ARBA" id="ARBA00004123"/>
    </source>
</evidence>
<dbReference type="GO" id="GO:0001003">
    <property type="term" value="F:RNA polymerase III type 2 promoter sequence-specific DNA binding"/>
    <property type="evidence" value="ECO:0007669"/>
    <property type="project" value="TreeGrafter"/>
</dbReference>
<dbReference type="Proteomes" id="UP001431209">
    <property type="component" value="Unassembled WGS sequence"/>
</dbReference>
<dbReference type="InterPro" id="IPR040454">
    <property type="entry name" value="TF_IIIC_Tfc1/Sfc1"/>
</dbReference>
<comment type="caution">
    <text evidence="7">The sequence shown here is derived from an EMBL/GenBank/DDBJ whole genome shotgun (WGS) entry which is preliminary data.</text>
</comment>
<dbReference type="Pfam" id="PF09734">
    <property type="entry name" value="Tau95"/>
    <property type="match status" value="1"/>
</dbReference>
<organism evidence="7 8">
    <name type="scientific">Acrasis kona</name>
    <dbReference type="NCBI Taxonomy" id="1008807"/>
    <lineage>
        <taxon>Eukaryota</taxon>
        <taxon>Discoba</taxon>
        <taxon>Heterolobosea</taxon>
        <taxon>Tetramitia</taxon>
        <taxon>Eutetramitia</taxon>
        <taxon>Acrasidae</taxon>
        <taxon>Acrasis</taxon>
    </lineage>
</organism>
<dbReference type="GO" id="GO:0005634">
    <property type="term" value="C:nucleus"/>
    <property type="evidence" value="ECO:0007669"/>
    <property type="project" value="UniProtKB-SubCell"/>
</dbReference>
<dbReference type="InterPro" id="IPR019136">
    <property type="entry name" value="TF_IIIC_su-5_HTH"/>
</dbReference>
<feature type="domain" description="Transcription factor IIIC subunit 5 HTH" evidence="5">
    <location>
        <begin position="152"/>
        <end position="302"/>
    </location>
</feature>
<sequence>MEQTPHELAEVYQIPDVRYTAILFPGIVKNDPQKALSMLNGEKSVAGMVYGGTKSLPLKFRPKDKLSHATFGDIKSSSGLLLRIRRKRDRTNKTFEVKKIEAIGKVVNEIRFEGMCDFQQLQPSNPQGEALGKIKEEAPKIQDEFSNERINLPPLIFCRYDSPQEYYFRANPASTKITEETEEGTVIKRKLKRPTPQQVRASIINFNAEIVPTSAMDEVPEEVHQEEFVKKLKSMFEQRPIWSRMAIQHHLQSKSDAYLLKTRLPIVAYFFNNGPWRLLWIRHGLDPRSNSSFGPYQMLHFRVQQEYKDIIKEKRKQRGFSTASEDFGGANALRRQPKRRIGHINDLSSTIEENDLDENDAKHAFTFDSLPTQTQTFYQLCDINMQSVKDIVDCVKDEIEVQIQDKSGRLHSRVISVKSDTCTEKSGWYTKEALEQVRLYMKNQVDSWLQDIDSYQEVNEDETEETQLGGDHH</sequence>
<keyword evidence="3" id="KW-0804">Transcription</keyword>
<feature type="domain" description="Transcription factor IIIC subunit Tfc1/Sfc1 triple barrel" evidence="6">
    <location>
        <begin position="21"/>
        <end position="120"/>
    </location>
</feature>
<evidence type="ECO:0000259" key="5">
    <source>
        <dbReference type="Pfam" id="PF09734"/>
    </source>
</evidence>
<dbReference type="InterPro" id="IPR042536">
    <property type="entry name" value="TFIIIC_tauA_Sfc1"/>
</dbReference>
<keyword evidence="4" id="KW-0539">Nucleus</keyword>
<dbReference type="Gene3D" id="3.30.200.160">
    <property type="entry name" value="TFIIIC, subcomplex tauA, subunit Sfc1, barrel domain"/>
    <property type="match status" value="1"/>
</dbReference>